<accession>A0A2G8SBJ8</accession>
<reference evidence="1 2" key="1">
    <citation type="journal article" date="2015" name="Sci. Rep.">
        <title>Chromosome-level genome map provides insights into diverse defense mechanisms in the medicinal fungus Ganoderma sinense.</title>
        <authorList>
            <person name="Zhu Y."/>
            <person name="Xu J."/>
            <person name="Sun C."/>
            <person name="Zhou S."/>
            <person name="Xu H."/>
            <person name="Nelson D.R."/>
            <person name="Qian J."/>
            <person name="Song J."/>
            <person name="Luo H."/>
            <person name="Xiang L."/>
            <person name="Li Y."/>
            <person name="Xu Z."/>
            <person name="Ji A."/>
            <person name="Wang L."/>
            <person name="Lu S."/>
            <person name="Hayward A."/>
            <person name="Sun W."/>
            <person name="Li X."/>
            <person name="Schwartz D.C."/>
            <person name="Wang Y."/>
            <person name="Chen S."/>
        </authorList>
    </citation>
    <scope>NUCLEOTIDE SEQUENCE [LARGE SCALE GENOMIC DNA]</scope>
    <source>
        <strain evidence="1 2">ZZ0214-1</strain>
    </source>
</reference>
<name>A0A2G8SBJ8_9APHY</name>
<gene>
    <name evidence="1" type="ORF">GSI_05809</name>
</gene>
<comment type="caution">
    <text evidence="1">The sequence shown here is derived from an EMBL/GenBank/DDBJ whole genome shotgun (WGS) entry which is preliminary data.</text>
</comment>
<dbReference type="EMBL" id="AYKW01000012">
    <property type="protein sequence ID" value="PIL31113.1"/>
    <property type="molecule type" value="Genomic_DNA"/>
</dbReference>
<dbReference type="OrthoDB" id="10425778at2759"/>
<protein>
    <submittedName>
        <fullName evidence="1">Uncharacterized protein</fullName>
    </submittedName>
</protein>
<evidence type="ECO:0000313" key="1">
    <source>
        <dbReference type="EMBL" id="PIL31113.1"/>
    </source>
</evidence>
<evidence type="ECO:0000313" key="2">
    <source>
        <dbReference type="Proteomes" id="UP000230002"/>
    </source>
</evidence>
<dbReference type="AlphaFoldDB" id="A0A2G8SBJ8"/>
<proteinExistence type="predicted"/>
<dbReference type="Proteomes" id="UP000230002">
    <property type="component" value="Unassembled WGS sequence"/>
</dbReference>
<organism evidence="1 2">
    <name type="scientific">Ganoderma sinense ZZ0214-1</name>
    <dbReference type="NCBI Taxonomy" id="1077348"/>
    <lineage>
        <taxon>Eukaryota</taxon>
        <taxon>Fungi</taxon>
        <taxon>Dikarya</taxon>
        <taxon>Basidiomycota</taxon>
        <taxon>Agaricomycotina</taxon>
        <taxon>Agaricomycetes</taxon>
        <taxon>Polyporales</taxon>
        <taxon>Polyporaceae</taxon>
        <taxon>Ganoderma</taxon>
    </lineage>
</organism>
<sequence>MQSQCTVPRKHVPVPLDERSVARMKAAAAKVPGCGKLRPRSYMGQDGAGWSFQNLFDLHKTWPTLKAEIPHGKDSGLQSLGYTSIDFILFWPGYDPRGFVFNIKLGSAPVPGVRDYADLVLEIARCYDAFFRFYRAENILPNWDIKRNPHFMVENLGLVEIRHAGANVFYADIEYQPNVQVPKPATPPPPKSLPSITQKDVENDPVFRTPDKVSPEAAVLFKAFGERFPYPSEMQCTRVGAVVGYDVTLTKIWFENNGYSNALPCVAPRTRLSRAAASRK</sequence>
<keyword evidence="2" id="KW-1185">Reference proteome</keyword>